<dbReference type="OrthoDB" id="2067190at2"/>
<dbReference type="HOGENOM" id="CLU_082976_0_0_9"/>
<keyword evidence="3" id="KW-1185">Reference proteome</keyword>
<evidence type="ECO:0000313" key="3">
    <source>
        <dbReference type="Proteomes" id="UP000005384"/>
    </source>
</evidence>
<dbReference type="AlphaFoldDB" id="G5IFU7"/>
<dbReference type="Gene3D" id="3.30.565.40">
    <property type="entry name" value="Fervidobacterium nodosum Rt17-B1 like"/>
    <property type="match status" value="1"/>
</dbReference>
<dbReference type="EMBL" id="ADLN01000050">
    <property type="protein sequence ID" value="EHI59649.1"/>
    <property type="molecule type" value="Genomic_DNA"/>
</dbReference>
<dbReference type="PROSITE" id="PS51257">
    <property type="entry name" value="PROKAR_LIPOPROTEIN"/>
    <property type="match status" value="1"/>
</dbReference>
<evidence type="ECO:0008006" key="4">
    <source>
        <dbReference type="Google" id="ProtNLM"/>
    </source>
</evidence>
<dbReference type="PATRIC" id="fig|742737.3.peg.2400"/>
<name>G5IFU7_9FIRM</name>
<dbReference type="RefSeq" id="WP_006780358.1">
    <property type="nucleotide sequence ID" value="NZ_CP040506.1"/>
</dbReference>
<accession>G5IFU7</accession>
<sequence length="279" mass="30576">MKRTLLITASIILAATMMSGCKSKNYEKVDLSSIHTTAAPETLAPSRPETTEATTEETTTADSKETDDSKDTAAKGISSKKETYKSNNVSVEYPVVSGMSDNVRQDKVNQLLKDNAKSYITLQNIDETKDTLKVTCQVISADRRRLTAVYKGSYTPDGAAYPTSVFFTNTVDLEQVKSLGLNDFTDGYTMAGYVLSDDCEFYDVSAEQKTELLKYRSTLTLEDLTKTLEHADFSTVKSGDAAALPQSFSYTNQGALYFSIPVPHALGDYALVKFNLDGK</sequence>
<gene>
    <name evidence="2" type="ORF">HMPREF9473_02378</name>
</gene>
<evidence type="ECO:0000256" key="1">
    <source>
        <dbReference type="SAM" id="MobiDB-lite"/>
    </source>
</evidence>
<organism evidence="2 3">
    <name type="scientific">Hungatella hathewayi WAL-18680</name>
    <dbReference type="NCBI Taxonomy" id="742737"/>
    <lineage>
        <taxon>Bacteria</taxon>
        <taxon>Bacillati</taxon>
        <taxon>Bacillota</taxon>
        <taxon>Clostridia</taxon>
        <taxon>Lachnospirales</taxon>
        <taxon>Lachnospiraceae</taxon>
        <taxon>Hungatella</taxon>
    </lineage>
</organism>
<feature type="compositionally biased region" description="Basic and acidic residues" evidence="1">
    <location>
        <begin position="62"/>
        <end position="79"/>
    </location>
</feature>
<proteinExistence type="predicted"/>
<reference evidence="2 3" key="1">
    <citation type="submission" date="2011-08" db="EMBL/GenBank/DDBJ databases">
        <title>The Genome Sequence of Clostridium hathewayi WAL-18680.</title>
        <authorList>
            <consortium name="The Broad Institute Genome Sequencing Platform"/>
            <person name="Earl A."/>
            <person name="Ward D."/>
            <person name="Feldgarden M."/>
            <person name="Gevers D."/>
            <person name="Finegold S.M."/>
            <person name="Summanen P.H."/>
            <person name="Molitoris D.R."/>
            <person name="Song M."/>
            <person name="Daigneault M."/>
            <person name="Allen-Vercoe E."/>
            <person name="Young S.K."/>
            <person name="Zeng Q."/>
            <person name="Gargeya S."/>
            <person name="Fitzgerald M."/>
            <person name="Haas B."/>
            <person name="Abouelleil A."/>
            <person name="Alvarado L."/>
            <person name="Arachchi H.M."/>
            <person name="Berlin A."/>
            <person name="Brown A."/>
            <person name="Chapman S.B."/>
            <person name="Chen Z."/>
            <person name="Dunbar C."/>
            <person name="Freedman E."/>
            <person name="Gearin G."/>
            <person name="Gellesch M."/>
            <person name="Goldberg J."/>
            <person name="Griggs A."/>
            <person name="Gujja S."/>
            <person name="Heiman D."/>
            <person name="Howarth C."/>
            <person name="Larson L."/>
            <person name="Lui A."/>
            <person name="MacDonald P.J.P."/>
            <person name="Montmayeur A."/>
            <person name="Murphy C."/>
            <person name="Neiman D."/>
            <person name="Pearson M."/>
            <person name="Priest M."/>
            <person name="Roberts A."/>
            <person name="Saif S."/>
            <person name="Shea T."/>
            <person name="Shenoy N."/>
            <person name="Sisk P."/>
            <person name="Stolte C."/>
            <person name="Sykes S."/>
            <person name="Wortman J."/>
            <person name="Nusbaum C."/>
            <person name="Birren B."/>
        </authorList>
    </citation>
    <scope>NUCLEOTIDE SEQUENCE [LARGE SCALE GENOMIC DNA]</scope>
    <source>
        <strain evidence="2 3">WAL-18680</strain>
    </source>
</reference>
<evidence type="ECO:0000313" key="2">
    <source>
        <dbReference type="EMBL" id="EHI59649.1"/>
    </source>
</evidence>
<feature type="compositionally biased region" description="Low complexity" evidence="1">
    <location>
        <begin position="51"/>
        <end position="61"/>
    </location>
</feature>
<protein>
    <recommendedName>
        <fullName evidence="4">DUF4163 domain-containing protein</fullName>
    </recommendedName>
</protein>
<dbReference type="Proteomes" id="UP000005384">
    <property type="component" value="Unassembled WGS sequence"/>
</dbReference>
<comment type="caution">
    <text evidence="2">The sequence shown here is derived from an EMBL/GenBank/DDBJ whole genome shotgun (WGS) entry which is preliminary data.</text>
</comment>
<feature type="region of interest" description="Disordered" evidence="1">
    <location>
        <begin position="37"/>
        <end position="79"/>
    </location>
</feature>